<sequence length="176" mass="18343">MGGAPRRLLARVGQVAETAHTVGSFCLYPSSPRRRASLISLNFAVVAGVCSWACSTSRRVSSISLSFAADRAPARSIRSSRDTVVSHVQGVKPGRGNANRSTPSKGSPLMAPTATSTPRPPMSTPAGATSCITWIPDASSPDSSTTGRRSSNSTHQTSPRCTCPPDPGRARDPARP</sequence>
<evidence type="ECO:0000256" key="1">
    <source>
        <dbReference type="SAM" id="MobiDB-lite"/>
    </source>
</evidence>
<dbReference type="EMBL" id="KR270805">
    <property type="protein sequence ID" value="ALI94200.1"/>
    <property type="molecule type" value="Genomic_DNA"/>
</dbReference>
<proteinExistence type="predicted"/>
<gene>
    <name evidence="2" type="primary">aslR1</name>
</gene>
<reference evidence="2" key="1">
    <citation type="submission" date="2015-04" db="EMBL/GenBank/DDBJ databases">
        <title>Identification and functional analysis of the gene cluster involved in ansalactams biosynthesis from Streptomyces sp. XZQH4.</title>
        <authorList>
            <person name="Wang H."/>
            <person name="Xie C."/>
            <person name="Shen Y."/>
        </authorList>
    </citation>
    <scope>NUCLEOTIDE SEQUENCE</scope>
    <source>
        <strain evidence="2">XZQH4</strain>
    </source>
</reference>
<feature type="region of interest" description="Disordered" evidence="1">
    <location>
        <begin position="78"/>
        <end position="176"/>
    </location>
</feature>
<organism evidence="2">
    <name type="scientific">Streptomyces sp. XZQH4</name>
    <dbReference type="NCBI Taxonomy" id="1245513"/>
    <lineage>
        <taxon>Bacteria</taxon>
        <taxon>Bacillati</taxon>
        <taxon>Actinomycetota</taxon>
        <taxon>Actinomycetes</taxon>
        <taxon>Kitasatosporales</taxon>
        <taxon>Streptomycetaceae</taxon>
        <taxon>Streptomyces</taxon>
    </lineage>
</organism>
<protein>
    <submittedName>
        <fullName evidence="2">AslR1</fullName>
    </submittedName>
</protein>
<evidence type="ECO:0000313" key="2">
    <source>
        <dbReference type="EMBL" id="ALI94200.1"/>
    </source>
</evidence>
<accession>A0A0P0C003</accession>
<dbReference type="AlphaFoldDB" id="A0A0P0C003"/>
<feature type="compositionally biased region" description="Low complexity" evidence="1">
    <location>
        <begin position="143"/>
        <end position="154"/>
    </location>
</feature>
<name>A0A0P0C003_9ACTN</name>